<dbReference type="InterPro" id="IPR011059">
    <property type="entry name" value="Metal-dep_hydrolase_composite"/>
</dbReference>
<dbReference type="InterPro" id="IPR054418">
    <property type="entry name" value="MQNX/HUTI_composite_N"/>
</dbReference>
<dbReference type="Gene3D" id="2.30.40.10">
    <property type="entry name" value="Urease, subunit C, domain 1"/>
    <property type="match status" value="1"/>
</dbReference>
<evidence type="ECO:0000313" key="6">
    <source>
        <dbReference type="EMBL" id="BDU77069.1"/>
    </source>
</evidence>
<dbReference type="RefSeq" id="WP_243330422.1">
    <property type="nucleotide sequence ID" value="NZ_AP027081.1"/>
</dbReference>
<dbReference type="KEGG" id="msea:METESE_20270"/>
<keyword evidence="7" id="KW-1185">Reference proteome</keyword>
<protein>
    <submittedName>
        <fullName evidence="6">Amidohydrolase</fullName>
    </submittedName>
</protein>
<dbReference type="Gene3D" id="3.10.310.70">
    <property type="match status" value="1"/>
</dbReference>
<dbReference type="PANTHER" id="PTHR22642:SF2">
    <property type="entry name" value="PROTEIN LONG AFTER FAR-RED 3"/>
    <property type="match status" value="1"/>
</dbReference>
<dbReference type="GO" id="GO:0016810">
    <property type="term" value="F:hydrolase activity, acting on carbon-nitrogen (but not peptide) bonds"/>
    <property type="evidence" value="ECO:0007669"/>
    <property type="project" value="InterPro"/>
</dbReference>
<gene>
    <name evidence="6" type="ORF">METESE_20270</name>
</gene>
<feature type="domain" description="Amidohydrolase 3" evidence="4">
    <location>
        <begin position="61"/>
        <end position="524"/>
    </location>
</feature>
<evidence type="ECO:0000259" key="5">
    <source>
        <dbReference type="Pfam" id="PF22039"/>
    </source>
</evidence>
<proteinExistence type="predicted"/>
<keyword evidence="3" id="KW-0862">Zinc</keyword>
<reference evidence="6" key="1">
    <citation type="journal article" date="2023" name="Int. J. Syst. Evol. Microbiol.">
        <title>Mesoterricola silvestris gen. nov., sp. nov., Mesoterricola sediminis sp. nov., Geothrix oryzae sp. nov., Geothrix edaphica sp. nov., Geothrix rubra sp. nov., and Geothrix limicola sp. nov., six novel members of Acidobacteriota isolated from soils.</title>
        <authorList>
            <person name="Itoh H."/>
            <person name="Sugisawa Y."/>
            <person name="Mise K."/>
            <person name="Xu Z."/>
            <person name="Kuniyasu M."/>
            <person name="Ushijima N."/>
            <person name="Kawano K."/>
            <person name="Kobayashi E."/>
            <person name="Shiratori Y."/>
            <person name="Masuda Y."/>
            <person name="Senoo K."/>
        </authorList>
    </citation>
    <scope>NUCLEOTIDE SEQUENCE</scope>
    <source>
        <strain evidence="6">W786</strain>
    </source>
</reference>
<dbReference type="GO" id="GO:0046872">
    <property type="term" value="F:metal ion binding"/>
    <property type="evidence" value="ECO:0007669"/>
    <property type="project" value="UniProtKB-KW"/>
</dbReference>
<evidence type="ECO:0000256" key="1">
    <source>
        <dbReference type="ARBA" id="ARBA00022723"/>
    </source>
</evidence>
<name>A0AA48GVK5_9BACT</name>
<sequence>MPHAAPPPPPAVQILLGADLWQAGAPPVAGQALAVKGGRIVGTGPAADLLRAYPRAARVELPGGTLLPGFIEGHAHVLGLGRLAREADLTGAPSLDEALARVARWAGEGHGWIQGRGWDQNLWPSKTFPTAADLDARTGDRPAALRRVDGHALWANTAALRAAGITRATPDPRGGAILRDGRGEPTGILLDGAMDLVEQVIPPPTAAELEAALKDGLARLRDLGFTAVADMGVNRPELEAYRRLAKAGKLPIRVFAYLNHDARLMVQELRHPRAVKLASFQVQGVKFYMDGALGSRGARLLAPYADAPGQGLWVTDPKRVSVDAKATIRAGYQPAIHAIGDAANREILDILAALPRPKGLPPRVEHAQIVAPADTARFGALGVVASVQPMHCTDDHAWTPARLGPEREAEAYPWRSFLQGGALLAFGSDAPIADANPFKAIRAAETRQDAAGDPPGGWLPAQRLTRAEAVEAYTRGNARALGRTDLGVLKPGAVADLLWVQAPLATLAPADLAQVRPGRLWVNGIEVKLEHP</sequence>
<dbReference type="InterPro" id="IPR033932">
    <property type="entry name" value="YtcJ-like"/>
</dbReference>
<accession>A0AA48GVK5</accession>
<organism evidence="6 7">
    <name type="scientific">Mesoterricola sediminis</name>
    <dbReference type="NCBI Taxonomy" id="2927980"/>
    <lineage>
        <taxon>Bacteria</taxon>
        <taxon>Pseudomonadati</taxon>
        <taxon>Acidobacteriota</taxon>
        <taxon>Holophagae</taxon>
        <taxon>Holophagales</taxon>
        <taxon>Holophagaceae</taxon>
        <taxon>Mesoterricola</taxon>
    </lineage>
</organism>
<dbReference type="CDD" id="cd01300">
    <property type="entry name" value="YtcJ_like"/>
    <property type="match status" value="1"/>
</dbReference>
<dbReference type="Pfam" id="PF07969">
    <property type="entry name" value="Amidohydro_3"/>
    <property type="match status" value="1"/>
</dbReference>
<dbReference type="SUPFAM" id="SSF51338">
    <property type="entry name" value="Composite domain of metallo-dependent hydrolases"/>
    <property type="match status" value="1"/>
</dbReference>
<dbReference type="InterPro" id="IPR032466">
    <property type="entry name" value="Metal_Hydrolase"/>
</dbReference>
<dbReference type="InterPro" id="IPR013108">
    <property type="entry name" value="Amidohydro_3"/>
</dbReference>
<evidence type="ECO:0000313" key="7">
    <source>
        <dbReference type="Proteomes" id="UP001228113"/>
    </source>
</evidence>
<dbReference type="Gene3D" id="3.20.20.140">
    <property type="entry name" value="Metal-dependent hydrolases"/>
    <property type="match status" value="1"/>
</dbReference>
<evidence type="ECO:0000256" key="2">
    <source>
        <dbReference type="ARBA" id="ARBA00022801"/>
    </source>
</evidence>
<evidence type="ECO:0000256" key="3">
    <source>
        <dbReference type="ARBA" id="ARBA00022833"/>
    </source>
</evidence>
<evidence type="ECO:0000259" key="4">
    <source>
        <dbReference type="Pfam" id="PF07969"/>
    </source>
</evidence>
<dbReference type="SUPFAM" id="SSF51556">
    <property type="entry name" value="Metallo-dependent hydrolases"/>
    <property type="match status" value="1"/>
</dbReference>
<keyword evidence="2" id="KW-0378">Hydrolase</keyword>
<dbReference type="PANTHER" id="PTHR22642">
    <property type="entry name" value="IMIDAZOLONEPROPIONASE"/>
    <property type="match status" value="1"/>
</dbReference>
<dbReference type="Proteomes" id="UP001228113">
    <property type="component" value="Chromosome"/>
</dbReference>
<dbReference type="AlphaFoldDB" id="A0AA48GVK5"/>
<keyword evidence="1" id="KW-0479">Metal-binding</keyword>
<dbReference type="EMBL" id="AP027081">
    <property type="protein sequence ID" value="BDU77069.1"/>
    <property type="molecule type" value="Genomic_DNA"/>
</dbReference>
<dbReference type="Pfam" id="PF22039">
    <property type="entry name" value="HUTI_composite_bact"/>
    <property type="match status" value="1"/>
</dbReference>
<feature type="domain" description="Aminodeoxyfutalosine deaminase/Imidazolonepropionase-like composite" evidence="5">
    <location>
        <begin position="32"/>
        <end position="56"/>
    </location>
</feature>